<reference evidence="2" key="2">
    <citation type="journal article" date="2024" name="Plant">
        <title>Genomic evolution and insights into agronomic trait innovations of Sesamum species.</title>
        <authorList>
            <person name="Miao H."/>
            <person name="Wang L."/>
            <person name="Qu L."/>
            <person name="Liu H."/>
            <person name="Sun Y."/>
            <person name="Le M."/>
            <person name="Wang Q."/>
            <person name="Wei S."/>
            <person name="Zheng Y."/>
            <person name="Lin W."/>
            <person name="Duan Y."/>
            <person name="Cao H."/>
            <person name="Xiong S."/>
            <person name="Wang X."/>
            <person name="Wei L."/>
            <person name="Li C."/>
            <person name="Ma Q."/>
            <person name="Ju M."/>
            <person name="Zhao R."/>
            <person name="Li G."/>
            <person name="Mu C."/>
            <person name="Tian Q."/>
            <person name="Mei H."/>
            <person name="Zhang T."/>
            <person name="Gao T."/>
            <person name="Zhang H."/>
        </authorList>
    </citation>
    <scope>NUCLEOTIDE SEQUENCE</scope>
    <source>
        <strain evidence="2">G02</strain>
    </source>
</reference>
<sequence length="274" mass="31864">MAAKNNNGKKSSTKMKANISRRSQYLLNMLLWKSSLLKSMSYPCATKSWRTTTRRCHSSGDLQWPQLYHLSDTSSNSSTPNFELYGVVFINFDYVREWMRHKWTTVDPFDAEKKCMQFTNIIAFDGKFCGLSLQGSLAVMQEVDSRRLITDVGSCRAVPSASARFFKEYLVGMDGEILLVFLVYQKSLRVVDEVEVFRLCLQKREWIKVQSLEGKVMFLDQCCRWGNSREIGCRGDCVYFRQSSDNGWWRYDMRSHCISSVQLENVEFWGESHN</sequence>
<dbReference type="PANTHER" id="PTHR33127">
    <property type="entry name" value="TRANSMEMBRANE PROTEIN"/>
    <property type="match status" value="1"/>
</dbReference>
<dbReference type="AlphaFoldDB" id="A0AAW2J1P1"/>
<dbReference type="EMBL" id="JACGWJ010000758">
    <property type="protein sequence ID" value="KAL0288629.1"/>
    <property type="molecule type" value="Genomic_DNA"/>
</dbReference>
<dbReference type="InterPro" id="IPR005174">
    <property type="entry name" value="KIB1-4_b-propeller"/>
</dbReference>
<reference evidence="2" key="1">
    <citation type="submission" date="2020-06" db="EMBL/GenBank/DDBJ databases">
        <authorList>
            <person name="Li T."/>
            <person name="Hu X."/>
            <person name="Zhang T."/>
            <person name="Song X."/>
            <person name="Zhang H."/>
            <person name="Dai N."/>
            <person name="Sheng W."/>
            <person name="Hou X."/>
            <person name="Wei L."/>
        </authorList>
    </citation>
    <scope>NUCLEOTIDE SEQUENCE</scope>
    <source>
        <strain evidence="2">G02</strain>
        <tissue evidence="2">Leaf</tissue>
    </source>
</reference>
<dbReference type="PANTHER" id="PTHR33127:SF69">
    <property type="entry name" value="OS09G0340800 PROTEIN"/>
    <property type="match status" value="1"/>
</dbReference>
<name>A0AAW2J1P1_SESRA</name>
<dbReference type="Pfam" id="PF03478">
    <property type="entry name" value="Beta-prop_KIB1-4"/>
    <property type="match status" value="1"/>
</dbReference>
<protein>
    <recommendedName>
        <fullName evidence="1">KIB1-4 beta-propeller domain-containing protein</fullName>
    </recommendedName>
</protein>
<proteinExistence type="predicted"/>
<evidence type="ECO:0000259" key="1">
    <source>
        <dbReference type="Pfam" id="PF03478"/>
    </source>
</evidence>
<evidence type="ECO:0000313" key="2">
    <source>
        <dbReference type="EMBL" id="KAL0288629.1"/>
    </source>
</evidence>
<accession>A0AAW2J1P1</accession>
<organism evidence="2">
    <name type="scientific">Sesamum radiatum</name>
    <name type="common">Black benniseed</name>
    <dbReference type="NCBI Taxonomy" id="300843"/>
    <lineage>
        <taxon>Eukaryota</taxon>
        <taxon>Viridiplantae</taxon>
        <taxon>Streptophyta</taxon>
        <taxon>Embryophyta</taxon>
        <taxon>Tracheophyta</taxon>
        <taxon>Spermatophyta</taxon>
        <taxon>Magnoliopsida</taxon>
        <taxon>eudicotyledons</taxon>
        <taxon>Gunneridae</taxon>
        <taxon>Pentapetalae</taxon>
        <taxon>asterids</taxon>
        <taxon>lamiids</taxon>
        <taxon>Lamiales</taxon>
        <taxon>Pedaliaceae</taxon>
        <taxon>Sesamum</taxon>
    </lineage>
</organism>
<comment type="caution">
    <text evidence="2">The sequence shown here is derived from an EMBL/GenBank/DDBJ whole genome shotgun (WGS) entry which is preliminary data.</text>
</comment>
<feature type="domain" description="KIB1-4 beta-propeller" evidence="1">
    <location>
        <begin position="94"/>
        <end position="245"/>
    </location>
</feature>
<gene>
    <name evidence="2" type="ORF">Sradi_7094000</name>
</gene>